<dbReference type="GO" id="GO:0071949">
    <property type="term" value="F:FAD binding"/>
    <property type="evidence" value="ECO:0007669"/>
    <property type="project" value="InterPro"/>
</dbReference>
<proteinExistence type="inferred from homology"/>
<keyword evidence="2" id="KW-0285">Flavoprotein</keyword>
<dbReference type="Gene3D" id="3.30.465.10">
    <property type="match status" value="1"/>
</dbReference>
<dbReference type="Pfam" id="PF01565">
    <property type="entry name" value="FAD_binding_4"/>
    <property type="match status" value="1"/>
</dbReference>
<dbReference type="InterPro" id="IPR016164">
    <property type="entry name" value="FAD-linked_Oxase-like_C"/>
</dbReference>
<accession>A0A1N6HBQ2</accession>
<evidence type="ECO:0000313" key="6">
    <source>
        <dbReference type="EMBL" id="SIO17271.1"/>
    </source>
</evidence>
<dbReference type="AlphaFoldDB" id="A0A1N6HBQ2"/>
<dbReference type="STRING" id="1217970.SAMN05444002_3248"/>
<dbReference type="InterPro" id="IPR016169">
    <property type="entry name" value="FAD-bd_PCMH_sub2"/>
</dbReference>
<keyword evidence="4" id="KW-0560">Oxidoreductase</keyword>
<name>A0A1N6HBQ2_9RHOB</name>
<evidence type="ECO:0000256" key="1">
    <source>
        <dbReference type="ARBA" id="ARBA00005466"/>
    </source>
</evidence>
<sequence>MGKLGRRAVVFGAGAAAGVAGAKWLKSDVPVLAGTRSIAPQGRVNTMNDASGLSETPVAKHVILTDDSGESLVAALRAELKEAASEGRPVNLGAARHSMGGQAIPREGTAISYRNPFVELDTGAQTYRAHAGARWYEVIAALDPAGFGPAVMQSNSDFGLAATFSVNAHGWPVPYGPMGSTVREVTMVLPDGELVTASRTENAELFAMAMGGYGLVGLITEMVVDMVPNQRLVPSFRRMEAEAFAPAFRAAVDSPDVPMAYGRLNVGRAEFVTEALLITYGTDPESTEIPPAEYASGFTSRAAARLYRWQLGNERMKRARWWTESRFAPMLAGAANRNALMNEPVVTLDDGDAARTDILHEYFVPFDRFSDFLQVCRAVIPASYQEFLNVTLRFVDTDTTSWLSYARVPRIAAVMSFSQEMTARGEADMARMTRALIEGINAIGGAYYLPYRPHATLDQLHTAYPRAAEFAARKREIDPGLLLRNNLWDTYLGEL</sequence>
<comment type="similarity">
    <text evidence="1">Belongs to the oxygen-dependent FAD-linked oxidoreductase family.</text>
</comment>
<dbReference type="InterPro" id="IPR006094">
    <property type="entry name" value="Oxid_FAD_bind_N"/>
</dbReference>
<dbReference type="InterPro" id="IPR036318">
    <property type="entry name" value="FAD-bd_PCMH-like_sf"/>
</dbReference>
<evidence type="ECO:0000256" key="4">
    <source>
        <dbReference type="ARBA" id="ARBA00023002"/>
    </source>
</evidence>
<evidence type="ECO:0000256" key="2">
    <source>
        <dbReference type="ARBA" id="ARBA00022630"/>
    </source>
</evidence>
<evidence type="ECO:0000256" key="3">
    <source>
        <dbReference type="ARBA" id="ARBA00022827"/>
    </source>
</evidence>
<organism evidence="6 7">
    <name type="scientific">Vannielia litorea</name>
    <dbReference type="NCBI Taxonomy" id="1217970"/>
    <lineage>
        <taxon>Bacteria</taxon>
        <taxon>Pseudomonadati</taxon>
        <taxon>Pseudomonadota</taxon>
        <taxon>Alphaproteobacteria</taxon>
        <taxon>Rhodobacterales</taxon>
        <taxon>Paracoccaceae</taxon>
        <taxon>Vannielia</taxon>
    </lineage>
</organism>
<dbReference type="SUPFAM" id="SSF56176">
    <property type="entry name" value="FAD-binding/transporter-associated domain-like"/>
    <property type="match status" value="1"/>
</dbReference>
<protein>
    <submittedName>
        <fullName evidence="6">FAD/FMN-containing dehydrogenase</fullName>
    </submittedName>
</protein>
<dbReference type="OrthoDB" id="143770at2"/>
<dbReference type="PROSITE" id="PS51387">
    <property type="entry name" value="FAD_PCMH"/>
    <property type="match status" value="1"/>
</dbReference>
<dbReference type="PANTHER" id="PTHR13878:SF53">
    <property type="entry name" value="CYTOKININ DEHYDROGENASE 6"/>
    <property type="match status" value="1"/>
</dbReference>
<reference evidence="7" key="1">
    <citation type="submission" date="2016-11" db="EMBL/GenBank/DDBJ databases">
        <authorList>
            <person name="Varghese N."/>
            <person name="Submissions S."/>
        </authorList>
    </citation>
    <scope>NUCLEOTIDE SEQUENCE [LARGE SCALE GENOMIC DNA]</scope>
    <source>
        <strain evidence="7">DSM 29440</strain>
    </source>
</reference>
<evidence type="ECO:0000313" key="7">
    <source>
        <dbReference type="Proteomes" id="UP000184932"/>
    </source>
</evidence>
<gene>
    <name evidence="6" type="ORF">SAMN05444002_3248</name>
</gene>
<dbReference type="EMBL" id="FSRL01000001">
    <property type="protein sequence ID" value="SIO17271.1"/>
    <property type="molecule type" value="Genomic_DNA"/>
</dbReference>
<keyword evidence="7" id="KW-1185">Reference proteome</keyword>
<dbReference type="PANTHER" id="PTHR13878">
    <property type="entry name" value="GULONOLACTONE OXIDASE"/>
    <property type="match status" value="1"/>
</dbReference>
<feature type="domain" description="FAD-binding PCMH-type" evidence="5">
    <location>
        <begin position="55"/>
        <end position="229"/>
    </location>
</feature>
<dbReference type="InterPro" id="IPR050432">
    <property type="entry name" value="FAD-linked_Oxidoreductases_BP"/>
</dbReference>
<keyword evidence="3" id="KW-0274">FAD</keyword>
<dbReference type="Proteomes" id="UP000184932">
    <property type="component" value="Unassembled WGS sequence"/>
</dbReference>
<dbReference type="InterPro" id="IPR016166">
    <property type="entry name" value="FAD-bd_PCMH"/>
</dbReference>
<evidence type="ECO:0000259" key="5">
    <source>
        <dbReference type="PROSITE" id="PS51387"/>
    </source>
</evidence>
<dbReference type="GO" id="GO:0016491">
    <property type="term" value="F:oxidoreductase activity"/>
    <property type="evidence" value="ECO:0007669"/>
    <property type="project" value="UniProtKB-KW"/>
</dbReference>
<dbReference type="SUPFAM" id="SSF55103">
    <property type="entry name" value="FAD-linked oxidases, C-terminal domain"/>
    <property type="match status" value="1"/>
</dbReference>